<dbReference type="AlphaFoldDB" id="A0A6B3NWN8"/>
<evidence type="ECO:0000256" key="3">
    <source>
        <dbReference type="SAM" id="MobiDB-lite"/>
    </source>
</evidence>
<sequence>MRLTIGVVLAALLSPLAHAELIDEVNDRNELRIAINADSANNVKQDGQWTGFEIGLGQALANELDVKVEFVAVTQDELLEGVEKGSYDIALDQITPSDELKQRLDFSQPYTQGAEQSAYAVPFQKGNPAFASAVNNALQRIREDGRLAALAQPRTPPADESTLHRRPSLRARPVPARPRRVPAH</sequence>
<dbReference type="EMBL" id="JAAHBU010000288">
    <property type="protein sequence ID" value="NER65541.1"/>
    <property type="molecule type" value="Genomic_DNA"/>
</dbReference>
<accession>A0A6M0CQA7</accession>
<name>A0A6B3NWN8_9PSED</name>
<keyword evidence="2 4" id="KW-0732">Signal</keyword>
<reference evidence="8 9" key="1">
    <citation type="submission" date="2020-02" db="EMBL/GenBank/DDBJ databases">
        <title>Broccoli isolated Pseudomonas sp.</title>
        <authorList>
            <person name="Fujikawa T."/>
            <person name="Sawada H."/>
        </authorList>
    </citation>
    <scope>NUCLEOTIDE SEQUENCE [LARGE SCALE GENOMIC DNA]</scope>
    <source>
        <strain evidence="7 9">MAFF212427</strain>
        <strain evidence="6 8">MAFF212428</strain>
    </source>
</reference>
<organism evidence="7 9">
    <name type="scientific">Pseudomonas brassicae</name>
    <dbReference type="NCBI Taxonomy" id="2708063"/>
    <lineage>
        <taxon>Bacteria</taxon>
        <taxon>Pseudomonadati</taxon>
        <taxon>Pseudomonadota</taxon>
        <taxon>Gammaproteobacteria</taxon>
        <taxon>Pseudomonadales</taxon>
        <taxon>Pseudomonadaceae</taxon>
        <taxon>Pseudomonas</taxon>
    </lineage>
</organism>
<gene>
    <name evidence="6" type="ORF">G3435_06330</name>
    <name evidence="7" type="ORF">G3436_18800</name>
</gene>
<evidence type="ECO:0000256" key="1">
    <source>
        <dbReference type="ARBA" id="ARBA00010333"/>
    </source>
</evidence>
<protein>
    <submittedName>
        <fullName evidence="7">Transporter substrate-binding domain-containing protein</fullName>
    </submittedName>
</protein>
<dbReference type="PANTHER" id="PTHR35936:SF35">
    <property type="entry name" value="L-CYSTINE-BINDING PROTEIN TCYJ"/>
    <property type="match status" value="1"/>
</dbReference>
<dbReference type="SUPFAM" id="SSF53850">
    <property type="entry name" value="Periplasmic binding protein-like II"/>
    <property type="match status" value="1"/>
</dbReference>
<feature type="chain" id="PRO_5044630452" evidence="4">
    <location>
        <begin position="20"/>
        <end position="184"/>
    </location>
</feature>
<comment type="caution">
    <text evidence="7">The sequence shown here is derived from an EMBL/GenBank/DDBJ whole genome shotgun (WGS) entry which is preliminary data.</text>
</comment>
<dbReference type="InterPro" id="IPR001638">
    <property type="entry name" value="Solute-binding_3/MltF_N"/>
</dbReference>
<evidence type="ECO:0000256" key="2">
    <source>
        <dbReference type="ARBA" id="ARBA00022729"/>
    </source>
</evidence>
<dbReference type="Proteomes" id="UP000480410">
    <property type="component" value="Unassembled WGS sequence"/>
</dbReference>
<feature type="domain" description="Solute-binding protein family 3/N-terminal" evidence="5">
    <location>
        <begin position="32"/>
        <end position="152"/>
    </location>
</feature>
<feature type="signal peptide" evidence="4">
    <location>
        <begin position="1"/>
        <end position="19"/>
    </location>
</feature>
<dbReference type="PANTHER" id="PTHR35936">
    <property type="entry name" value="MEMBRANE-BOUND LYTIC MUREIN TRANSGLYCOSYLASE F"/>
    <property type="match status" value="1"/>
</dbReference>
<feature type="region of interest" description="Disordered" evidence="3">
    <location>
        <begin position="149"/>
        <end position="184"/>
    </location>
</feature>
<evidence type="ECO:0000313" key="7">
    <source>
        <dbReference type="EMBL" id="NER65541.1"/>
    </source>
</evidence>
<dbReference type="RefSeq" id="WP_163947961.1">
    <property type="nucleotide sequence ID" value="NZ_JAAHBU010000288.1"/>
</dbReference>
<comment type="similarity">
    <text evidence="1">Belongs to the bacterial solute-binding protein 3 family.</text>
</comment>
<evidence type="ECO:0000259" key="5">
    <source>
        <dbReference type="Pfam" id="PF00497"/>
    </source>
</evidence>
<accession>A0A6B3NWN8</accession>
<evidence type="ECO:0000313" key="9">
    <source>
        <dbReference type="Proteomes" id="UP000482634"/>
    </source>
</evidence>
<dbReference type="Pfam" id="PF00497">
    <property type="entry name" value="SBP_bac_3"/>
    <property type="match status" value="1"/>
</dbReference>
<evidence type="ECO:0000256" key="4">
    <source>
        <dbReference type="SAM" id="SignalP"/>
    </source>
</evidence>
<evidence type="ECO:0000313" key="8">
    <source>
        <dbReference type="Proteomes" id="UP000480410"/>
    </source>
</evidence>
<evidence type="ECO:0000313" key="6">
    <source>
        <dbReference type="EMBL" id="NER59716.1"/>
    </source>
</evidence>
<keyword evidence="9" id="KW-1185">Reference proteome</keyword>
<dbReference type="EMBL" id="JAAHBV010000108">
    <property type="protein sequence ID" value="NER59716.1"/>
    <property type="molecule type" value="Genomic_DNA"/>
</dbReference>
<dbReference type="Proteomes" id="UP000482634">
    <property type="component" value="Unassembled WGS sequence"/>
</dbReference>
<dbReference type="Gene3D" id="3.40.190.10">
    <property type="entry name" value="Periplasmic binding protein-like II"/>
    <property type="match status" value="1"/>
</dbReference>
<proteinExistence type="inferred from homology"/>